<dbReference type="EMBL" id="SGPL01000338">
    <property type="protein sequence ID" value="THH13634.1"/>
    <property type="molecule type" value="Genomic_DNA"/>
</dbReference>
<dbReference type="GO" id="GO:0031519">
    <property type="term" value="C:PcG protein complex"/>
    <property type="evidence" value="ECO:0007669"/>
    <property type="project" value="TreeGrafter"/>
</dbReference>
<dbReference type="PROSITE" id="PS00028">
    <property type="entry name" value="ZINC_FINGER_C2H2_1"/>
    <property type="match status" value="3"/>
</dbReference>
<evidence type="ECO:0000256" key="4">
    <source>
        <dbReference type="ARBA" id="ARBA00022833"/>
    </source>
</evidence>
<keyword evidence="9" id="KW-1185">Reference proteome</keyword>
<dbReference type="GO" id="GO:0000978">
    <property type="term" value="F:RNA polymerase II cis-regulatory region sequence-specific DNA binding"/>
    <property type="evidence" value="ECO:0007669"/>
    <property type="project" value="TreeGrafter"/>
</dbReference>
<evidence type="ECO:0000313" key="9">
    <source>
        <dbReference type="Proteomes" id="UP000310158"/>
    </source>
</evidence>
<keyword evidence="2" id="KW-0677">Repeat</keyword>
<feature type="domain" description="C2H2-type" evidence="7">
    <location>
        <begin position="34"/>
        <end position="64"/>
    </location>
</feature>
<keyword evidence="1" id="KW-0479">Metal-binding</keyword>
<accession>A0A4S4LN22</accession>
<evidence type="ECO:0000256" key="3">
    <source>
        <dbReference type="ARBA" id="ARBA00022771"/>
    </source>
</evidence>
<dbReference type="GO" id="GO:0000785">
    <property type="term" value="C:chromatin"/>
    <property type="evidence" value="ECO:0007669"/>
    <property type="project" value="TreeGrafter"/>
</dbReference>
<keyword evidence="3 5" id="KW-0863">Zinc-finger</keyword>
<keyword evidence="4" id="KW-0862">Zinc</keyword>
<dbReference type="GO" id="GO:0045892">
    <property type="term" value="P:negative regulation of DNA-templated transcription"/>
    <property type="evidence" value="ECO:0007669"/>
    <property type="project" value="UniProtKB-ARBA"/>
</dbReference>
<dbReference type="Proteomes" id="UP000310158">
    <property type="component" value="Unassembled WGS sequence"/>
</dbReference>
<evidence type="ECO:0000256" key="2">
    <source>
        <dbReference type="ARBA" id="ARBA00022737"/>
    </source>
</evidence>
<dbReference type="InterPro" id="IPR036236">
    <property type="entry name" value="Znf_C2H2_sf"/>
</dbReference>
<proteinExistence type="predicted"/>
<sequence>MGMKRHKCDVCGKKFSQYTALKTHKNTHTGNKPYKCGLAGCKASFGDPSSCTRHRKETHSTVEAFRCPEPGCKSSIKRRSAFKTHLKKKHGYDCDETHFPSSSRVSVLPQPKLESLEVPLYVLDEEAPYSADTTPFSSFITAPALVPPAPASAYDVYSQTIPHYDASTPAYQLHPSLSIPFEFNFAGPARQNAFFSPPPGSSASPSTASEPLTPPELSLSSSFSGEGVHMKDHPSVMGGEWQALMENYMW</sequence>
<comment type="caution">
    <text evidence="8">The sequence shown here is derived from an EMBL/GenBank/DDBJ whole genome shotgun (WGS) entry which is preliminary data.</text>
</comment>
<dbReference type="InterPro" id="IPR013087">
    <property type="entry name" value="Znf_C2H2_type"/>
</dbReference>
<dbReference type="GO" id="GO:0000981">
    <property type="term" value="F:DNA-binding transcription factor activity, RNA polymerase II-specific"/>
    <property type="evidence" value="ECO:0007669"/>
    <property type="project" value="TreeGrafter"/>
</dbReference>
<dbReference type="SMART" id="SM00355">
    <property type="entry name" value="ZnF_C2H2"/>
    <property type="match status" value="3"/>
</dbReference>
<evidence type="ECO:0000313" key="8">
    <source>
        <dbReference type="EMBL" id="THH13634.1"/>
    </source>
</evidence>
<dbReference type="GO" id="GO:0005667">
    <property type="term" value="C:transcription regulator complex"/>
    <property type="evidence" value="ECO:0007669"/>
    <property type="project" value="TreeGrafter"/>
</dbReference>
<feature type="compositionally biased region" description="Low complexity" evidence="6">
    <location>
        <begin position="201"/>
        <end position="226"/>
    </location>
</feature>
<reference evidence="8 9" key="1">
    <citation type="submission" date="2019-02" db="EMBL/GenBank/DDBJ databases">
        <title>Genome sequencing of the rare red list fungi Bondarzewia mesenterica.</title>
        <authorList>
            <person name="Buettner E."/>
            <person name="Kellner H."/>
        </authorList>
    </citation>
    <scope>NUCLEOTIDE SEQUENCE [LARGE SCALE GENOMIC DNA]</scope>
    <source>
        <strain evidence="8 9">DSM 108281</strain>
    </source>
</reference>
<name>A0A4S4LN22_9AGAM</name>
<feature type="region of interest" description="Disordered" evidence="6">
    <location>
        <begin position="194"/>
        <end position="235"/>
    </location>
</feature>
<dbReference type="SUPFAM" id="SSF57667">
    <property type="entry name" value="beta-beta-alpha zinc fingers"/>
    <property type="match status" value="1"/>
</dbReference>
<feature type="domain" description="C2H2-type" evidence="7">
    <location>
        <begin position="6"/>
        <end position="33"/>
    </location>
</feature>
<dbReference type="PANTHER" id="PTHR14003:SF20">
    <property type="entry name" value="FINGER DOMAIN PROTEIN, PUTATIVE (AFU_ORTHOLOGUE AFUA_4G10380)-RELATED"/>
    <property type="match status" value="1"/>
</dbReference>
<organism evidence="8 9">
    <name type="scientific">Bondarzewia mesenterica</name>
    <dbReference type="NCBI Taxonomy" id="1095465"/>
    <lineage>
        <taxon>Eukaryota</taxon>
        <taxon>Fungi</taxon>
        <taxon>Dikarya</taxon>
        <taxon>Basidiomycota</taxon>
        <taxon>Agaricomycotina</taxon>
        <taxon>Agaricomycetes</taxon>
        <taxon>Russulales</taxon>
        <taxon>Bondarzewiaceae</taxon>
        <taxon>Bondarzewia</taxon>
    </lineage>
</organism>
<dbReference type="Pfam" id="PF13912">
    <property type="entry name" value="zf-C2H2_6"/>
    <property type="match status" value="1"/>
</dbReference>
<dbReference type="FunFam" id="3.30.160.60:FF:002239">
    <property type="entry name" value="Zinc finger protein 226"/>
    <property type="match status" value="1"/>
</dbReference>
<evidence type="ECO:0000256" key="6">
    <source>
        <dbReference type="SAM" id="MobiDB-lite"/>
    </source>
</evidence>
<evidence type="ECO:0000256" key="1">
    <source>
        <dbReference type="ARBA" id="ARBA00022723"/>
    </source>
</evidence>
<evidence type="ECO:0000256" key="5">
    <source>
        <dbReference type="PROSITE-ProRule" id="PRU00042"/>
    </source>
</evidence>
<protein>
    <recommendedName>
        <fullName evidence="7">C2H2-type domain-containing protein</fullName>
    </recommendedName>
</protein>
<gene>
    <name evidence="8" type="ORF">EW146_g6610</name>
</gene>
<dbReference type="OrthoDB" id="654211at2759"/>
<evidence type="ECO:0000259" key="7">
    <source>
        <dbReference type="PROSITE" id="PS50157"/>
    </source>
</evidence>
<dbReference type="Gene3D" id="3.30.160.60">
    <property type="entry name" value="Classic Zinc Finger"/>
    <property type="match status" value="2"/>
</dbReference>
<dbReference type="PANTHER" id="PTHR14003">
    <property type="entry name" value="TRANSCRIPTIONAL REPRESSOR PROTEIN YY"/>
    <property type="match status" value="1"/>
</dbReference>
<dbReference type="GO" id="GO:0008270">
    <property type="term" value="F:zinc ion binding"/>
    <property type="evidence" value="ECO:0007669"/>
    <property type="project" value="UniProtKB-KW"/>
</dbReference>
<dbReference type="PROSITE" id="PS50157">
    <property type="entry name" value="ZINC_FINGER_C2H2_2"/>
    <property type="match status" value="2"/>
</dbReference>
<dbReference type="AlphaFoldDB" id="A0A4S4LN22"/>